<evidence type="ECO:0000313" key="5">
    <source>
        <dbReference type="Proteomes" id="UP000051063"/>
    </source>
</evidence>
<evidence type="ECO:0000259" key="3">
    <source>
        <dbReference type="Pfam" id="PF00496"/>
    </source>
</evidence>
<dbReference type="InterPro" id="IPR030678">
    <property type="entry name" value="Peptide/Ni-bd"/>
</dbReference>
<feature type="signal peptide" evidence="2">
    <location>
        <begin position="1"/>
        <end position="23"/>
    </location>
</feature>
<dbReference type="RefSeq" id="WP_055744313.1">
    <property type="nucleotide sequence ID" value="NZ_LJJB01000007.1"/>
</dbReference>
<dbReference type="SUPFAM" id="SSF53850">
    <property type="entry name" value="Periplasmic binding protein-like II"/>
    <property type="match status" value="1"/>
</dbReference>
<organism evidence="4 5">
    <name type="scientific">Brevibacillus choshinensis</name>
    <dbReference type="NCBI Taxonomy" id="54911"/>
    <lineage>
        <taxon>Bacteria</taxon>
        <taxon>Bacillati</taxon>
        <taxon>Bacillota</taxon>
        <taxon>Bacilli</taxon>
        <taxon>Bacillales</taxon>
        <taxon>Paenibacillaceae</taxon>
        <taxon>Brevibacillus</taxon>
    </lineage>
</organism>
<dbReference type="Pfam" id="PF00496">
    <property type="entry name" value="SBP_bac_5"/>
    <property type="match status" value="1"/>
</dbReference>
<feature type="compositionally biased region" description="Low complexity" evidence="1">
    <location>
        <begin position="24"/>
        <end position="43"/>
    </location>
</feature>
<reference evidence="4 5" key="1">
    <citation type="submission" date="2015-09" db="EMBL/GenBank/DDBJ databases">
        <title>Genome sequencing project for genomic taxonomy and phylogenomics of Bacillus-like bacteria.</title>
        <authorList>
            <person name="Liu B."/>
            <person name="Wang J."/>
            <person name="Zhu Y."/>
            <person name="Liu G."/>
            <person name="Chen Q."/>
            <person name="Chen Z."/>
            <person name="Lan J."/>
            <person name="Che J."/>
            <person name="Ge C."/>
            <person name="Shi H."/>
            <person name="Pan Z."/>
            <person name="Liu X."/>
        </authorList>
    </citation>
    <scope>NUCLEOTIDE SEQUENCE [LARGE SCALE GENOMIC DNA]</scope>
    <source>
        <strain evidence="4 5">DSM 8552</strain>
    </source>
</reference>
<gene>
    <name evidence="4" type="ORF">AN963_09960</name>
</gene>
<dbReference type="EMBL" id="LJJB01000007">
    <property type="protein sequence ID" value="KQL49978.1"/>
    <property type="molecule type" value="Genomic_DNA"/>
</dbReference>
<dbReference type="PANTHER" id="PTHR30290:SF79">
    <property type="entry name" value="DIPEPTIDE-BINDING PROTEIN DPPE"/>
    <property type="match status" value="1"/>
</dbReference>
<keyword evidence="2" id="KW-0732">Signal</keyword>
<sequence length="549" mass="61795">MKKQVISALMLTFAISGCSGQDATGTTSTQPTSEQQTSPTPATGTEKIREHIFRTNTFVEPPTADPGILDDIASETVTRALFDGLTRIGQDNKPHEAAAEKIEVSPDGLTYIFTIRDAKWSNGDPVTAYDFEFAWKRVLDPSTGSKSPDKLYYLKNGKKAHMGQAKPDEIGVKATNDKTLVVTLESPAPFFLELTAYPTYYPVNKKLVESNTKWAVDPNEYVSNGPFKLETWDHKSKMVLAKNENYWDANTVKLDKIELSMIEDPNTELSMFENGELDLAGTPLGALPFDAMPTLKESGKLEIQPYAATYWYKFNTEKPPFNNVKIRKAFTYAINRQQIIDNVTQGNQLPATSALPPSMTFKQEPFFHDGDIQTAKQLLAEGMKEMGMTKLPAITLSFNTSEGHKKIAEAIQDQWRKALGVDVQLNNQEWKVYLETIHQGNYQVGRLGWAAQYNDPVNILELFKEKSGANNDTGWENPQYKELLSKSTLETNPTKRKELLAQAEQILMNELPIAPIYYYTNNYVKQQYVNGLFVSDTGRVDWKWTTLTK</sequence>
<dbReference type="PIRSF" id="PIRSF002741">
    <property type="entry name" value="MppA"/>
    <property type="match status" value="1"/>
</dbReference>
<dbReference type="PANTHER" id="PTHR30290">
    <property type="entry name" value="PERIPLASMIC BINDING COMPONENT OF ABC TRANSPORTER"/>
    <property type="match status" value="1"/>
</dbReference>
<dbReference type="PROSITE" id="PS51257">
    <property type="entry name" value="PROKAR_LIPOPROTEIN"/>
    <property type="match status" value="1"/>
</dbReference>
<dbReference type="Gene3D" id="3.40.190.10">
    <property type="entry name" value="Periplasmic binding protein-like II"/>
    <property type="match status" value="1"/>
</dbReference>
<evidence type="ECO:0000256" key="2">
    <source>
        <dbReference type="SAM" id="SignalP"/>
    </source>
</evidence>
<keyword evidence="5" id="KW-1185">Reference proteome</keyword>
<dbReference type="Gene3D" id="3.10.105.10">
    <property type="entry name" value="Dipeptide-binding Protein, Domain 3"/>
    <property type="match status" value="1"/>
</dbReference>
<proteinExistence type="predicted"/>
<comment type="caution">
    <text evidence="4">The sequence shown here is derived from an EMBL/GenBank/DDBJ whole genome shotgun (WGS) entry which is preliminary data.</text>
</comment>
<dbReference type="Gene3D" id="3.90.76.10">
    <property type="entry name" value="Dipeptide-binding Protein, Domain 1"/>
    <property type="match status" value="1"/>
</dbReference>
<name>A0ABR5NEL8_BRECH</name>
<feature type="region of interest" description="Disordered" evidence="1">
    <location>
        <begin position="20"/>
        <end position="46"/>
    </location>
</feature>
<dbReference type="Proteomes" id="UP000051063">
    <property type="component" value="Unassembled WGS sequence"/>
</dbReference>
<dbReference type="InterPro" id="IPR000914">
    <property type="entry name" value="SBP_5_dom"/>
</dbReference>
<accession>A0ABR5NEL8</accession>
<dbReference type="InterPro" id="IPR039424">
    <property type="entry name" value="SBP_5"/>
</dbReference>
<feature type="chain" id="PRO_5046146408" evidence="2">
    <location>
        <begin position="24"/>
        <end position="549"/>
    </location>
</feature>
<evidence type="ECO:0000313" key="4">
    <source>
        <dbReference type="EMBL" id="KQL49978.1"/>
    </source>
</evidence>
<dbReference type="CDD" id="cd08504">
    <property type="entry name" value="PBP2_OppA"/>
    <property type="match status" value="1"/>
</dbReference>
<evidence type="ECO:0000256" key="1">
    <source>
        <dbReference type="SAM" id="MobiDB-lite"/>
    </source>
</evidence>
<feature type="domain" description="Solute-binding protein family 5" evidence="3">
    <location>
        <begin position="94"/>
        <end position="470"/>
    </location>
</feature>
<protein>
    <submittedName>
        <fullName evidence="4">ABC transporter substrate-binding protein</fullName>
    </submittedName>
</protein>